<feature type="non-terminal residue" evidence="2">
    <location>
        <position position="260"/>
    </location>
</feature>
<feature type="non-terminal residue" evidence="2">
    <location>
        <position position="1"/>
    </location>
</feature>
<evidence type="ECO:0000313" key="2">
    <source>
        <dbReference type="EMBL" id="CAA9476974.1"/>
    </source>
</evidence>
<proteinExistence type="predicted"/>
<reference evidence="2" key="1">
    <citation type="submission" date="2020-02" db="EMBL/GenBank/DDBJ databases">
        <authorList>
            <person name="Meier V. D."/>
        </authorList>
    </citation>
    <scope>NUCLEOTIDE SEQUENCE</scope>
    <source>
        <strain evidence="2">AVDCRST_MAG85</strain>
    </source>
</reference>
<dbReference type="EMBL" id="CADCVT010000045">
    <property type="protein sequence ID" value="CAA9476974.1"/>
    <property type="molecule type" value="Genomic_DNA"/>
</dbReference>
<protein>
    <submittedName>
        <fullName evidence="2">ParA-like protein</fullName>
    </submittedName>
</protein>
<feature type="region of interest" description="Disordered" evidence="1">
    <location>
        <begin position="187"/>
        <end position="260"/>
    </location>
</feature>
<feature type="compositionally biased region" description="Basic and acidic residues" evidence="1">
    <location>
        <begin position="1"/>
        <end position="20"/>
    </location>
</feature>
<accession>A0A6J4RWD4</accession>
<organism evidence="2">
    <name type="scientific">uncultured Solirubrobacteraceae bacterium</name>
    <dbReference type="NCBI Taxonomy" id="1162706"/>
    <lineage>
        <taxon>Bacteria</taxon>
        <taxon>Bacillati</taxon>
        <taxon>Actinomycetota</taxon>
        <taxon>Thermoleophilia</taxon>
        <taxon>Solirubrobacterales</taxon>
        <taxon>Solirubrobacteraceae</taxon>
        <taxon>environmental samples</taxon>
    </lineage>
</organism>
<sequence length="260" mass="28500">GRDHRDPLPEGRHRQDDVGPHPHRRPASCRPPRARGGPRPAGQPVGLLRRRSGGHADGRRRAGGPREGQGGHPRRRHPGEPVAGRGGAGARGQDGPGAHAQARAQGRQEELRRHLPRLPAHAGPVDRQRAGLRGLRDAHRRGPVLRDAGRRAGARGHRSRQRLVEPGPGMARGRVQHRRYADRALARRVHDAQGGVRRQAVRPDDPLVDRLRRVGRARRLDPRSPPGPGRGLRAAGRRDARSARSRRSAPAARAAPRHRL</sequence>
<feature type="compositionally biased region" description="Gly residues" evidence="1">
    <location>
        <begin position="84"/>
        <end position="95"/>
    </location>
</feature>
<feature type="compositionally biased region" description="Basic and acidic residues" evidence="1">
    <location>
        <begin position="201"/>
        <end position="222"/>
    </location>
</feature>
<evidence type="ECO:0000256" key="1">
    <source>
        <dbReference type="SAM" id="MobiDB-lite"/>
    </source>
</evidence>
<feature type="compositionally biased region" description="Low complexity" evidence="1">
    <location>
        <begin position="28"/>
        <end position="44"/>
    </location>
</feature>
<name>A0A6J4RWD4_9ACTN</name>
<gene>
    <name evidence="2" type="ORF">AVDCRST_MAG85-403</name>
</gene>
<feature type="compositionally biased region" description="Basic residues" evidence="1">
    <location>
        <begin position="152"/>
        <end position="161"/>
    </location>
</feature>
<feature type="compositionally biased region" description="Low complexity" evidence="1">
    <location>
        <begin position="96"/>
        <end position="105"/>
    </location>
</feature>
<dbReference type="AlphaFoldDB" id="A0A6J4RWD4"/>
<feature type="compositionally biased region" description="Basic and acidic residues" evidence="1">
    <location>
        <begin position="124"/>
        <end position="137"/>
    </location>
</feature>
<feature type="region of interest" description="Disordered" evidence="1">
    <location>
        <begin position="1"/>
        <end position="173"/>
    </location>
</feature>